<comment type="caution">
    <text evidence="1">The sequence shown here is derived from an EMBL/GenBank/DDBJ whole genome shotgun (WGS) entry which is preliminary data.</text>
</comment>
<protein>
    <submittedName>
        <fullName evidence="1">Uncharacterized protein</fullName>
    </submittedName>
</protein>
<name>A0A8B6GXM1_MYTGA</name>
<evidence type="ECO:0000313" key="1">
    <source>
        <dbReference type="EMBL" id="VDI70688.1"/>
    </source>
</evidence>
<dbReference type="Proteomes" id="UP000596742">
    <property type="component" value="Unassembled WGS sequence"/>
</dbReference>
<dbReference type="AlphaFoldDB" id="A0A8B6GXM1"/>
<dbReference type="EMBL" id="UYJE01009159">
    <property type="protein sequence ID" value="VDI70688.1"/>
    <property type="molecule type" value="Genomic_DNA"/>
</dbReference>
<sequence length="71" mass="8183">MVRANRITHDEMLKMAGEKIADFCRGYKLYYGKKIAVDSMLRAGEQRAVKRGMRGCLSFCWNCSIVTEFIN</sequence>
<gene>
    <name evidence="1" type="ORF">MGAL_10B081245</name>
</gene>
<accession>A0A8B6GXM1</accession>
<reference evidence="1" key="1">
    <citation type="submission" date="2018-11" db="EMBL/GenBank/DDBJ databases">
        <authorList>
            <person name="Alioto T."/>
            <person name="Alioto T."/>
        </authorList>
    </citation>
    <scope>NUCLEOTIDE SEQUENCE</scope>
</reference>
<proteinExistence type="predicted"/>
<evidence type="ECO:0000313" key="2">
    <source>
        <dbReference type="Proteomes" id="UP000596742"/>
    </source>
</evidence>
<organism evidence="1 2">
    <name type="scientific">Mytilus galloprovincialis</name>
    <name type="common">Mediterranean mussel</name>
    <dbReference type="NCBI Taxonomy" id="29158"/>
    <lineage>
        <taxon>Eukaryota</taxon>
        <taxon>Metazoa</taxon>
        <taxon>Spiralia</taxon>
        <taxon>Lophotrochozoa</taxon>
        <taxon>Mollusca</taxon>
        <taxon>Bivalvia</taxon>
        <taxon>Autobranchia</taxon>
        <taxon>Pteriomorphia</taxon>
        <taxon>Mytilida</taxon>
        <taxon>Mytiloidea</taxon>
        <taxon>Mytilidae</taxon>
        <taxon>Mytilinae</taxon>
        <taxon>Mytilus</taxon>
    </lineage>
</organism>
<keyword evidence="2" id="KW-1185">Reference proteome</keyword>